<dbReference type="SUPFAM" id="SSF53955">
    <property type="entry name" value="Lysozyme-like"/>
    <property type="match status" value="1"/>
</dbReference>
<dbReference type="GO" id="GO:0003796">
    <property type="term" value="F:lysozyme activity"/>
    <property type="evidence" value="ECO:0007669"/>
    <property type="project" value="InterPro"/>
</dbReference>
<accession>A0A0S4L674</accession>
<dbReference type="InterPro" id="IPR018511">
    <property type="entry name" value="Hemolysin-typ_Ca-bd_CS"/>
</dbReference>
<reference evidence="7 8" key="1">
    <citation type="submission" date="2015-10" db="EMBL/GenBank/DDBJ databases">
        <authorList>
            <person name="Gilbert D.G."/>
        </authorList>
    </citation>
    <scope>NUCLEOTIDE SEQUENCE [LARGE SCALE GENOMIC DNA]</scope>
    <source>
        <strain evidence="7">COMA1</strain>
    </source>
</reference>
<evidence type="ECO:0000256" key="5">
    <source>
        <dbReference type="SAM" id="MobiDB-lite"/>
    </source>
</evidence>
<evidence type="ECO:0000256" key="3">
    <source>
        <dbReference type="ARBA" id="ARBA00022529"/>
    </source>
</evidence>
<keyword evidence="2" id="KW-0964">Secreted</keyword>
<dbReference type="InterPro" id="IPR001343">
    <property type="entry name" value="Hemolysn_Ca-bd"/>
</dbReference>
<feature type="domain" description="Haemolysin-type calcium binding-related" evidence="6">
    <location>
        <begin position="1051"/>
        <end position="1093"/>
    </location>
</feature>
<dbReference type="STRING" id="1742972.COMA1_10465"/>
<dbReference type="InterPro" id="IPR023347">
    <property type="entry name" value="Lysozyme_dom_sf"/>
</dbReference>
<dbReference type="PANTHER" id="PTHR38340:SF1">
    <property type="entry name" value="S-LAYER PROTEIN"/>
    <property type="match status" value="1"/>
</dbReference>
<dbReference type="GO" id="GO:0042742">
    <property type="term" value="P:defense response to bacterium"/>
    <property type="evidence" value="ECO:0007669"/>
    <property type="project" value="UniProtKB-KW"/>
</dbReference>
<proteinExistence type="predicted"/>
<dbReference type="Gene3D" id="1.10.530.40">
    <property type="match status" value="1"/>
</dbReference>
<dbReference type="Pfam" id="PF00353">
    <property type="entry name" value="HemolysinCabind"/>
    <property type="match status" value="22"/>
</dbReference>
<keyword evidence="4" id="KW-0081">Bacteriolytic enzyme</keyword>
<dbReference type="InterPro" id="IPR023346">
    <property type="entry name" value="Lysozyme-like_dom_sf"/>
</dbReference>
<evidence type="ECO:0000256" key="1">
    <source>
        <dbReference type="ARBA" id="ARBA00004613"/>
    </source>
</evidence>
<dbReference type="PRINTS" id="PR00313">
    <property type="entry name" value="CABNDNGRPT"/>
</dbReference>
<evidence type="ECO:0000256" key="2">
    <source>
        <dbReference type="ARBA" id="ARBA00022525"/>
    </source>
</evidence>
<evidence type="ECO:0000313" key="7">
    <source>
        <dbReference type="EMBL" id="CUS32160.1"/>
    </source>
</evidence>
<feature type="region of interest" description="Disordered" evidence="5">
    <location>
        <begin position="1552"/>
        <end position="1575"/>
    </location>
</feature>
<sequence length="2076" mass="211034">MSTLNFPHTIAGDFNAAVFAFLKAQEGFVPRIYLDGKNIPTLGVGFALAIQRSSGLYELRSDVADKMQALGVTLTNDPQRTDDDMDILQAAVDRLNGIPVASNIPTIAHWNAGSPDPTNTPFSFGTITETQFQPLFNLLVDDATAALITKIGQPTFGALAGSQEMVALLSLMFNAPSLIGPNLVHALQTGDRAEAWYEIRYQSNRERITDPNLAEGIANRRYAESDKFSLYENAALNDAEAKSIFRMYAAHRDTIQTYESDIHTAPSATDTFAYESGNAKTRLVGNYAEGRTIDGEVLVGKDAAPALALFETLKGTSKGDLLFGEGGMDQLEGGSGTDVLYGGTGSDTLLGDSEADLLLGEAGFDVLEGGDGADVLRGGENSDTLTGGAGDDRLEGGEGNDTYYFTSLTDGNDTIEDSDATGMIKVDGHLLVGGIKKAGDTTWKSPDGQFEYRLEGGHLKLTLNGNTLTINENFQSGQFGIKLIDATSAPQDTGVPTGPFDLTVTLGPTDINGSLPENLSGPGAVYGNALNNILDSSISLNDQFGDVLDGGAGNDSLVGGNSQDYLIGGAGNDFAYVGDGDVFQGGDDADIMAGSTRVVNFTQYTIESGEHYADGGAGNDILMGALGVDVLNGGAGDDQLWGENRPDGWIAQVADGQGAFVNVAQTAFVSVTGAADILDGGAGIDYLRGDGGDDVLLGGTEDDRLYGDDETLNGVTPGNDLLDGGAGSDRLYGGGGGDRLIGGDGADTLFGDFVNDPVGGDDLLDGGAGNDTLAGGQGKDVLNGGADIDTLFGHAGEDTLFGDAGDDLLYGDSDGPIVGVGANDVLNGGDGNDQLLGDGGDDQLFGGIGNDVILGDTNLDPQIAGNDSLFGEEGDDVLQGGAGTDLLSGGDGIDQMKGDEGADQLFGGAGNDALFGDDPLRVTLIGDDLLDGGEGDDELQGGLGNDTLVGGEGNDALRGDRMALETNPTNGGNDQLNGGAGDDELDGDSGNDTLVGGTGQDLLIGGSGQDTYVFNVGDGVDTIEDTAGEGNRLVFGVDAGSVALEQVGSTLLLRVGTVGDTVQISNFNASVPADPHPIDSFQFADGTVLTYSQLLSARGFQQVGTSAGESLVGTEFTDRIAAGAGDDTVSGLGEADTLLGEAGLDQLQGGAGDDTLDGGDGNDQLRGDEGNDVLYGGAGDDQVRADLGTDRLVGGAGNDLYELYGSGHVIVESAGGGFDTVSVAIPGLFVLPDEVENIELREDTFFPSATVDLVGNTLNNQMTGSDLLDGKQGNDTLIGQGDNSYVFGHGYGQDVIQTGTQFYDTPNFIDYIQFLAGVTPTDVTFEGQGNHLVLKIVGTSDQITVENYLIEPGLRTPTVGEIHFADGTIWGETEIASRVQLIMGTNGNDVLSGFGNDNDMFGLDGNDTLTGFTGNDRLDGGAGNDSLIGSDGNDIYLFGRGGGQDRVNDFPDPGPDGGVDTVLLDNTVAPADVRLQATIENSLLLTINGTTDQLTIESYFVGPLYQVEQIKFADGTIWDAAAIASRTEGVTLVGTDDSDFLTGAATNDTLSGLGGDDTLSGGGGNDTLDGGSGADSMAGGTGNDLYLADNAGDVVTEQTNQGTDTVQSSVTYTLGANVEHLTLTGTTAINGTGNSLANILTGNSAANILTGGSGNDTYVVGTGDTVTEASSAGTDTVQSVVTWTLGANLENLTLTGTTAINGTGNTLNNSLTGNVGNNVLDGGTGNDTMVGGAGDDTYVVNATGDVTTENANEGTDTVLSAVTRTLGANFEQLTLTGTTAINGTGNTLNNMLIGNGAVNTLTGAAGNDTLDGGAGNDTMVGGAGDDTYVVNATGDVTTENANEGTDTVLSAVTRTLGANFEQLTLTGTTAINGTGNTLNNVLTGNSAVNVLTGGTGNDTYVVGTGDTVTEAASAGTDTVQSAVTWTLGANLETLTLTGTTAINGTGNTLDNVLAGNSAANILTGGAGKDTLTGGAGNDIVDFNLITESPAGANKDVITDFVSGSDKIDLAGIDAVLGGSDNAFTFINTGAFTSVAGQLRFHAATATLQGDTDGNGVADLEIQLTGVGSVAAGDFLL</sequence>
<dbReference type="RefSeq" id="WP_090743136.1">
    <property type="nucleotide sequence ID" value="NZ_CZQA01000001.1"/>
</dbReference>
<feature type="compositionally biased region" description="Gly residues" evidence="5">
    <location>
        <begin position="1552"/>
        <end position="1573"/>
    </location>
</feature>
<dbReference type="OrthoDB" id="472999at2"/>
<keyword evidence="3" id="KW-0929">Antimicrobial</keyword>
<feature type="region of interest" description="Disordered" evidence="5">
    <location>
        <begin position="933"/>
        <end position="1002"/>
    </location>
</feature>
<dbReference type="InterPro" id="IPR010566">
    <property type="entry name" value="Haemolys_ca-bd"/>
</dbReference>
<evidence type="ECO:0000313" key="8">
    <source>
        <dbReference type="Proteomes" id="UP000199032"/>
    </source>
</evidence>
<dbReference type="Pfam" id="PF06594">
    <property type="entry name" value="HCBP_related"/>
    <property type="match status" value="3"/>
</dbReference>
<dbReference type="Gene3D" id="2.150.10.10">
    <property type="entry name" value="Serralysin-like metalloprotease, C-terminal"/>
    <property type="match status" value="13"/>
</dbReference>
<name>A0A0S4L674_9BACT</name>
<dbReference type="Proteomes" id="UP000199032">
    <property type="component" value="Unassembled WGS sequence"/>
</dbReference>
<dbReference type="PANTHER" id="PTHR38340">
    <property type="entry name" value="S-LAYER PROTEIN"/>
    <property type="match status" value="1"/>
</dbReference>
<dbReference type="GO" id="GO:0005509">
    <property type="term" value="F:calcium ion binding"/>
    <property type="evidence" value="ECO:0007669"/>
    <property type="project" value="InterPro"/>
</dbReference>
<feature type="domain" description="Haemolysin-type calcium binding-related" evidence="6">
    <location>
        <begin position="1331"/>
        <end position="1372"/>
    </location>
</feature>
<dbReference type="GO" id="GO:0031640">
    <property type="term" value="P:killing of cells of another organism"/>
    <property type="evidence" value="ECO:0007669"/>
    <property type="project" value="UniProtKB-KW"/>
</dbReference>
<dbReference type="EMBL" id="CZQA01000001">
    <property type="protein sequence ID" value="CUS32160.1"/>
    <property type="molecule type" value="Genomic_DNA"/>
</dbReference>
<evidence type="ECO:0000259" key="6">
    <source>
        <dbReference type="Pfam" id="PF06594"/>
    </source>
</evidence>
<comment type="subcellular location">
    <subcellularLocation>
        <location evidence="1">Secreted</location>
    </subcellularLocation>
</comment>
<feature type="domain" description="Haemolysin-type calcium binding-related" evidence="6">
    <location>
        <begin position="1483"/>
        <end position="1521"/>
    </location>
</feature>
<evidence type="ECO:0000256" key="4">
    <source>
        <dbReference type="ARBA" id="ARBA00022638"/>
    </source>
</evidence>
<gene>
    <name evidence="7" type="ORF">COMA1_10465</name>
</gene>
<dbReference type="InterPro" id="IPR011049">
    <property type="entry name" value="Serralysin-like_metalloprot_C"/>
</dbReference>
<feature type="region of interest" description="Disordered" evidence="5">
    <location>
        <begin position="1149"/>
        <end position="1171"/>
    </location>
</feature>
<dbReference type="GO" id="GO:0005576">
    <property type="term" value="C:extracellular region"/>
    <property type="evidence" value="ECO:0007669"/>
    <property type="project" value="UniProtKB-SubCell"/>
</dbReference>
<dbReference type="SUPFAM" id="SSF51120">
    <property type="entry name" value="beta-Roll"/>
    <property type="match status" value="14"/>
</dbReference>
<keyword evidence="8" id="KW-1185">Reference proteome</keyword>
<protein>
    <recommendedName>
        <fullName evidence="6">Haemolysin-type calcium binding-related domain-containing protein</fullName>
    </recommendedName>
</protein>
<dbReference type="InterPro" id="IPR050557">
    <property type="entry name" value="RTX_toxin/Mannuronan_C5-epim"/>
</dbReference>
<dbReference type="PROSITE" id="PS00330">
    <property type="entry name" value="HEMOLYSIN_CALCIUM"/>
    <property type="match status" value="15"/>
</dbReference>
<organism evidence="7 8">
    <name type="scientific">Candidatus Nitrospira nitrosa</name>
    <dbReference type="NCBI Taxonomy" id="1742972"/>
    <lineage>
        <taxon>Bacteria</taxon>
        <taxon>Pseudomonadati</taxon>
        <taxon>Nitrospirota</taxon>
        <taxon>Nitrospiria</taxon>
        <taxon>Nitrospirales</taxon>
        <taxon>Nitrospiraceae</taxon>
        <taxon>Nitrospira</taxon>
    </lineage>
</organism>
<feature type="compositionally biased region" description="Polar residues" evidence="5">
    <location>
        <begin position="966"/>
        <end position="976"/>
    </location>
</feature>